<keyword evidence="2" id="KW-1185">Reference proteome</keyword>
<gene>
    <name evidence="1" type="ORF">H0235_008503</name>
</gene>
<evidence type="ECO:0000313" key="1">
    <source>
        <dbReference type="EMBL" id="KAF7423220.1"/>
    </source>
</evidence>
<reference evidence="1" key="1">
    <citation type="journal article" date="2020" name="G3 (Bethesda)">
        <title>High-Quality Assemblies for Three Invasive Social Wasps from the &lt;i&gt;Vespula&lt;/i&gt; Genus.</title>
        <authorList>
            <person name="Harrop T.W.R."/>
            <person name="Guhlin J."/>
            <person name="McLaughlin G.M."/>
            <person name="Permina E."/>
            <person name="Stockwell P."/>
            <person name="Gilligan J."/>
            <person name="Le Lec M.F."/>
            <person name="Gruber M.A.M."/>
            <person name="Quinn O."/>
            <person name="Lovegrove M."/>
            <person name="Duncan E.J."/>
            <person name="Remnant E.J."/>
            <person name="Van Eeckhoven J."/>
            <person name="Graham B."/>
            <person name="Knapp R.A."/>
            <person name="Langford K.W."/>
            <person name="Kronenberg Z."/>
            <person name="Press M.O."/>
            <person name="Eacker S.M."/>
            <person name="Wilson-Rankin E.E."/>
            <person name="Purcell J."/>
            <person name="Lester P.J."/>
            <person name="Dearden P.K."/>
        </authorList>
    </citation>
    <scope>NUCLEOTIDE SEQUENCE</scope>
    <source>
        <strain evidence="1">Volc-1</strain>
    </source>
</reference>
<accession>A0A834NZU3</accession>
<dbReference type="AlphaFoldDB" id="A0A834NZU3"/>
<sequence length="116" mass="13207">MFVYICTAWSNIGVCLLVTPTPPAKMLATMALRRLYSAATKRRGRVKDSGGKEEKKIKPCCSHKVDPHCWKADFAPIIRSPINKRRSCRKYTELANPCYLLTNGTSTIRSKAYQYY</sequence>
<evidence type="ECO:0000313" key="2">
    <source>
        <dbReference type="Proteomes" id="UP000600918"/>
    </source>
</evidence>
<comment type="caution">
    <text evidence="1">The sequence shown here is derived from an EMBL/GenBank/DDBJ whole genome shotgun (WGS) entry which is preliminary data.</text>
</comment>
<dbReference type="EMBL" id="JACSDY010000007">
    <property type="protein sequence ID" value="KAF7423220.1"/>
    <property type="molecule type" value="Genomic_DNA"/>
</dbReference>
<name>A0A834NZU3_VESPE</name>
<protein>
    <submittedName>
        <fullName evidence="1">Uncharacterized protein</fullName>
    </submittedName>
</protein>
<dbReference type="Proteomes" id="UP000600918">
    <property type="component" value="Unassembled WGS sequence"/>
</dbReference>
<proteinExistence type="predicted"/>
<organism evidence="1 2">
    <name type="scientific">Vespula pensylvanica</name>
    <name type="common">Western yellow jacket</name>
    <name type="synonym">Wasp</name>
    <dbReference type="NCBI Taxonomy" id="30213"/>
    <lineage>
        <taxon>Eukaryota</taxon>
        <taxon>Metazoa</taxon>
        <taxon>Ecdysozoa</taxon>
        <taxon>Arthropoda</taxon>
        <taxon>Hexapoda</taxon>
        <taxon>Insecta</taxon>
        <taxon>Pterygota</taxon>
        <taxon>Neoptera</taxon>
        <taxon>Endopterygota</taxon>
        <taxon>Hymenoptera</taxon>
        <taxon>Apocrita</taxon>
        <taxon>Aculeata</taxon>
        <taxon>Vespoidea</taxon>
        <taxon>Vespidae</taxon>
        <taxon>Vespinae</taxon>
        <taxon>Vespula</taxon>
    </lineage>
</organism>